<evidence type="ECO:0000256" key="1">
    <source>
        <dbReference type="SAM" id="MobiDB-lite"/>
    </source>
</evidence>
<feature type="compositionally biased region" description="Low complexity" evidence="1">
    <location>
        <begin position="114"/>
        <end position="125"/>
    </location>
</feature>
<gene>
    <name evidence="2" type="ORF">MNBD_PLANCTO03-1425</name>
</gene>
<proteinExistence type="predicted"/>
<accession>A0A3B1DV13</accession>
<dbReference type="AlphaFoldDB" id="A0A3B1DV13"/>
<name>A0A3B1DV13_9ZZZZ</name>
<feature type="region of interest" description="Disordered" evidence="1">
    <location>
        <begin position="105"/>
        <end position="125"/>
    </location>
</feature>
<dbReference type="EMBL" id="UOGK01000314">
    <property type="protein sequence ID" value="VAX39984.1"/>
    <property type="molecule type" value="Genomic_DNA"/>
</dbReference>
<sequence>MSPAKAPEPLPPPLPAENLHATLLHSGALRLDWEGTTAHGTCYTLWRRLDPNTPASLLGAVCLRSFVDETLPAGTPEAVYFVRTHRGELTSDDSTHITVRLGVTGQERTAHTTPALPGSPLASAA</sequence>
<reference evidence="2" key="1">
    <citation type="submission" date="2018-06" db="EMBL/GenBank/DDBJ databases">
        <authorList>
            <person name="Zhirakovskaya E."/>
        </authorList>
    </citation>
    <scope>NUCLEOTIDE SEQUENCE</scope>
</reference>
<organism evidence="2">
    <name type="scientific">hydrothermal vent metagenome</name>
    <dbReference type="NCBI Taxonomy" id="652676"/>
    <lineage>
        <taxon>unclassified sequences</taxon>
        <taxon>metagenomes</taxon>
        <taxon>ecological metagenomes</taxon>
    </lineage>
</organism>
<protein>
    <submittedName>
        <fullName evidence="2">Uncharacterized protein</fullName>
    </submittedName>
</protein>
<evidence type="ECO:0000313" key="2">
    <source>
        <dbReference type="EMBL" id="VAX39984.1"/>
    </source>
</evidence>